<feature type="transmembrane region" description="Helical" evidence="1">
    <location>
        <begin position="12"/>
        <end position="32"/>
    </location>
</feature>
<dbReference type="Proteomes" id="UP000237662">
    <property type="component" value="Unassembled WGS sequence"/>
</dbReference>
<dbReference type="RefSeq" id="WP_170067542.1">
    <property type="nucleotide sequence ID" value="NZ_PTJC01000005.1"/>
</dbReference>
<proteinExistence type="predicted"/>
<reference evidence="2 3" key="1">
    <citation type="submission" date="2018-02" db="EMBL/GenBank/DDBJ databases">
        <title>Genomic Encyclopedia of Archaeal and Bacterial Type Strains, Phase II (KMG-II): from individual species to whole genera.</title>
        <authorList>
            <person name="Goeker M."/>
        </authorList>
    </citation>
    <scope>NUCLEOTIDE SEQUENCE [LARGE SCALE GENOMIC DNA]</scope>
    <source>
        <strain evidence="2 3">DSM 29526</strain>
    </source>
</reference>
<dbReference type="AlphaFoldDB" id="A0A2S6I840"/>
<organism evidence="2 3">
    <name type="scientific">Neolewinella xylanilytica</name>
    <dbReference type="NCBI Taxonomy" id="1514080"/>
    <lineage>
        <taxon>Bacteria</taxon>
        <taxon>Pseudomonadati</taxon>
        <taxon>Bacteroidota</taxon>
        <taxon>Saprospiria</taxon>
        <taxon>Saprospirales</taxon>
        <taxon>Lewinellaceae</taxon>
        <taxon>Neolewinella</taxon>
    </lineage>
</organism>
<evidence type="ECO:0000313" key="3">
    <source>
        <dbReference type="Proteomes" id="UP000237662"/>
    </source>
</evidence>
<protein>
    <submittedName>
        <fullName evidence="2">Uncharacterized protein DUF998</fullName>
    </submittedName>
</protein>
<feature type="transmembrane region" description="Helical" evidence="1">
    <location>
        <begin position="52"/>
        <end position="73"/>
    </location>
</feature>
<evidence type="ECO:0000256" key="1">
    <source>
        <dbReference type="SAM" id="Phobius"/>
    </source>
</evidence>
<keyword evidence="1" id="KW-0472">Membrane</keyword>
<feature type="transmembrane region" description="Helical" evidence="1">
    <location>
        <begin position="171"/>
        <end position="192"/>
    </location>
</feature>
<comment type="caution">
    <text evidence="2">The sequence shown here is derived from an EMBL/GenBank/DDBJ whole genome shotgun (WGS) entry which is preliminary data.</text>
</comment>
<dbReference type="Pfam" id="PF06197">
    <property type="entry name" value="DUF998"/>
    <property type="match status" value="1"/>
</dbReference>
<sequence>MNKPQAYKFSAATAMLGCVAVLASDVIGIMVHEKHDPISDTISMLAIGKYGWIQDTGLDLLGLGYLALAAGCFTRKRSGARWMVIVVITALIGTDIILIAEHNQYAGRPGTNIHMTLVYILTGLFLILNVLGSFGPDGARLIPRHFSAWMAVLWLLLAPALPFIPDGWNGAYERLVGTLLVIWPAVVAWRLYRLAEGFLAPGRG</sequence>
<accession>A0A2S6I840</accession>
<dbReference type="InterPro" id="IPR009339">
    <property type="entry name" value="DUF998"/>
</dbReference>
<keyword evidence="3" id="KW-1185">Reference proteome</keyword>
<feature type="transmembrane region" description="Helical" evidence="1">
    <location>
        <begin position="146"/>
        <end position="165"/>
    </location>
</feature>
<feature type="transmembrane region" description="Helical" evidence="1">
    <location>
        <begin position="80"/>
        <end position="100"/>
    </location>
</feature>
<keyword evidence="1" id="KW-0812">Transmembrane</keyword>
<dbReference type="EMBL" id="PTJC01000005">
    <property type="protein sequence ID" value="PPK87660.1"/>
    <property type="molecule type" value="Genomic_DNA"/>
</dbReference>
<keyword evidence="1" id="KW-1133">Transmembrane helix</keyword>
<evidence type="ECO:0000313" key="2">
    <source>
        <dbReference type="EMBL" id="PPK87660.1"/>
    </source>
</evidence>
<name>A0A2S6I840_9BACT</name>
<gene>
    <name evidence="2" type="ORF">CLV84_0608</name>
</gene>
<feature type="transmembrane region" description="Helical" evidence="1">
    <location>
        <begin position="112"/>
        <end position="134"/>
    </location>
</feature>